<evidence type="ECO:0008006" key="2">
    <source>
        <dbReference type="Google" id="ProtNLM"/>
    </source>
</evidence>
<name>X0U449_9ZZZZ</name>
<feature type="non-terminal residue" evidence="1">
    <location>
        <position position="1"/>
    </location>
</feature>
<gene>
    <name evidence="1" type="ORF">S01H1_09336</name>
</gene>
<dbReference type="Pfam" id="PF02074">
    <property type="entry name" value="Peptidase_M32"/>
    <property type="match status" value="1"/>
</dbReference>
<dbReference type="GO" id="GO:0004181">
    <property type="term" value="F:metallocarboxypeptidase activity"/>
    <property type="evidence" value="ECO:0007669"/>
    <property type="project" value="InterPro"/>
</dbReference>
<evidence type="ECO:0000313" key="1">
    <source>
        <dbReference type="EMBL" id="GAF83260.1"/>
    </source>
</evidence>
<sequence length="444" mass="49866">IRPSGDELGRCIEDLEGRDDLSLKEAASVRIIGKEYRRNKAVPPDLFEEFTIARSKSQATWGEAKRTSDFALFRPHLEKMVDYTRQFAELYGYEECPYDALLERYEPGMTSARLREIIEPLRERLVPFIDRLLSKGTRLDVSVLDGRFSLDAQRAMARTVLEKIGYDFDAGALDDTIHPFTTQIAPGDVRVTNRYIESNPLSGLFGALHEGGHALYGQGMDDGLYALQLTDGASCGFHESQSRLIENQIGRSVPFWTFFRPIFADAFPALSNVSADALYRAANLVSRSLIRVEADEVTYNLHIMLRFELETKLLDGSIEAEDLPALWNDAMQRYVGVTPTSDAGGVLQDIHWSSGLIGYFPSYMLGNLYAAQISRTLREEIPSLDEQIAGGDFAPLLGWLRDKIHRFGAIYEPGELIVRITGETLSSEPFLAYVTDKYSEIYGL</sequence>
<protein>
    <recommendedName>
        <fullName evidence="2">Carboxypeptidase M32</fullName>
    </recommendedName>
</protein>
<organism evidence="1">
    <name type="scientific">marine sediment metagenome</name>
    <dbReference type="NCBI Taxonomy" id="412755"/>
    <lineage>
        <taxon>unclassified sequences</taxon>
        <taxon>metagenomes</taxon>
        <taxon>ecological metagenomes</taxon>
    </lineage>
</organism>
<dbReference type="EMBL" id="BARS01004775">
    <property type="protein sequence ID" value="GAF83260.1"/>
    <property type="molecule type" value="Genomic_DNA"/>
</dbReference>
<dbReference type="GO" id="GO:0006508">
    <property type="term" value="P:proteolysis"/>
    <property type="evidence" value="ECO:0007669"/>
    <property type="project" value="InterPro"/>
</dbReference>
<accession>X0U449</accession>
<dbReference type="SUPFAM" id="SSF55486">
    <property type="entry name" value="Metalloproteases ('zincins'), catalytic domain"/>
    <property type="match status" value="1"/>
</dbReference>
<dbReference type="Gene3D" id="1.10.1370.30">
    <property type="match status" value="1"/>
</dbReference>
<reference evidence="1" key="1">
    <citation type="journal article" date="2014" name="Front. Microbiol.">
        <title>High frequency of phylogenetically diverse reductive dehalogenase-homologous genes in deep subseafloor sedimentary metagenomes.</title>
        <authorList>
            <person name="Kawai M."/>
            <person name="Futagami T."/>
            <person name="Toyoda A."/>
            <person name="Takaki Y."/>
            <person name="Nishi S."/>
            <person name="Hori S."/>
            <person name="Arai W."/>
            <person name="Tsubouchi T."/>
            <person name="Morono Y."/>
            <person name="Uchiyama I."/>
            <person name="Ito T."/>
            <person name="Fujiyama A."/>
            <person name="Inagaki F."/>
            <person name="Takami H."/>
        </authorList>
    </citation>
    <scope>NUCLEOTIDE SEQUENCE</scope>
    <source>
        <strain evidence="1">Expedition CK06-06</strain>
    </source>
</reference>
<proteinExistence type="predicted"/>
<dbReference type="AlphaFoldDB" id="X0U449"/>
<dbReference type="PROSITE" id="PS52034">
    <property type="entry name" value="PEPTIDASE_M32"/>
    <property type="match status" value="1"/>
</dbReference>
<comment type="caution">
    <text evidence="1">The sequence shown here is derived from an EMBL/GenBank/DDBJ whole genome shotgun (WGS) entry which is preliminary data.</text>
</comment>
<dbReference type="PANTHER" id="PTHR34217">
    <property type="entry name" value="METAL-DEPENDENT CARBOXYPEPTIDASE"/>
    <property type="match status" value="1"/>
</dbReference>
<dbReference type="PRINTS" id="PR00998">
    <property type="entry name" value="CRBOXYPTASET"/>
</dbReference>
<dbReference type="CDD" id="cd06460">
    <property type="entry name" value="M32_Taq"/>
    <property type="match status" value="1"/>
</dbReference>
<dbReference type="PANTHER" id="PTHR34217:SF1">
    <property type="entry name" value="CARBOXYPEPTIDASE 1"/>
    <property type="match status" value="1"/>
</dbReference>
<dbReference type="InterPro" id="IPR001333">
    <property type="entry name" value="Peptidase_M32_Taq"/>
</dbReference>